<dbReference type="Proteomes" id="UP001066276">
    <property type="component" value="Chromosome 6"/>
</dbReference>
<proteinExistence type="predicted"/>
<name>A0AAV7QRF1_PLEWA</name>
<gene>
    <name evidence="2" type="ORF">NDU88_008919</name>
</gene>
<sequence length="138" mass="15011">MIFRAPDPWVSVFLQPRTPWTYSAPRPIECAGSSNALLMGPLRASSRTFPRRSARQGPGPACRTRADSRAASSHCFVSEQGTSGFTAGVFFISVTVEVRTPKCLIRHLHTAKDPQSRHGCHFLAALAAAPSGLHLWDP</sequence>
<dbReference type="EMBL" id="JANPWB010000010">
    <property type="protein sequence ID" value="KAJ1142605.1"/>
    <property type="molecule type" value="Genomic_DNA"/>
</dbReference>
<keyword evidence="3" id="KW-1185">Reference proteome</keyword>
<dbReference type="AlphaFoldDB" id="A0AAV7QRF1"/>
<protein>
    <submittedName>
        <fullName evidence="2">Uncharacterized protein</fullName>
    </submittedName>
</protein>
<comment type="caution">
    <text evidence="2">The sequence shown here is derived from an EMBL/GenBank/DDBJ whole genome shotgun (WGS) entry which is preliminary data.</text>
</comment>
<evidence type="ECO:0000256" key="1">
    <source>
        <dbReference type="SAM" id="MobiDB-lite"/>
    </source>
</evidence>
<accession>A0AAV7QRF1</accession>
<feature type="region of interest" description="Disordered" evidence="1">
    <location>
        <begin position="47"/>
        <end position="66"/>
    </location>
</feature>
<organism evidence="2 3">
    <name type="scientific">Pleurodeles waltl</name>
    <name type="common">Iberian ribbed newt</name>
    <dbReference type="NCBI Taxonomy" id="8319"/>
    <lineage>
        <taxon>Eukaryota</taxon>
        <taxon>Metazoa</taxon>
        <taxon>Chordata</taxon>
        <taxon>Craniata</taxon>
        <taxon>Vertebrata</taxon>
        <taxon>Euteleostomi</taxon>
        <taxon>Amphibia</taxon>
        <taxon>Batrachia</taxon>
        <taxon>Caudata</taxon>
        <taxon>Salamandroidea</taxon>
        <taxon>Salamandridae</taxon>
        <taxon>Pleurodelinae</taxon>
        <taxon>Pleurodeles</taxon>
    </lineage>
</organism>
<reference evidence="2" key="1">
    <citation type="journal article" date="2022" name="bioRxiv">
        <title>Sequencing and chromosome-scale assembly of the giantPleurodeles waltlgenome.</title>
        <authorList>
            <person name="Brown T."/>
            <person name="Elewa A."/>
            <person name="Iarovenko S."/>
            <person name="Subramanian E."/>
            <person name="Araus A.J."/>
            <person name="Petzold A."/>
            <person name="Susuki M."/>
            <person name="Suzuki K.-i.T."/>
            <person name="Hayashi T."/>
            <person name="Toyoda A."/>
            <person name="Oliveira C."/>
            <person name="Osipova E."/>
            <person name="Leigh N.D."/>
            <person name="Simon A."/>
            <person name="Yun M.H."/>
        </authorList>
    </citation>
    <scope>NUCLEOTIDE SEQUENCE</scope>
    <source>
        <strain evidence="2">20211129_DDA</strain>
        <tissue evidence="2">Liver</tissue>
    </source>
</reference>
<evidence type="ECO:0000313" key="2">
    <source>
        <dbReference type="EMBL" id="KAJ1142605.1"/>
    </source>
</evidence>
<evidence type="ECO:0000313" key="3">
    <source>
        <dbReference type="Proteomes" id="UP001066276"/>
    </source>
</evidence>